<organism evidence="2">
    <name type="scientific">Amblyomma triste</name>
    <name type="common">Neotropical tick</name>
    <dbReference type="NCBI Taxonomy" id="251400"/>
    <lineage>
        <taxon>Eukaryota</taxon>
        <taxon>Metazoa</taxon>
        <taxon>Ecdysozoa</taxon>
        <taxon>Arthropoda</taxon>
        <taxon>Chelicerata</taxon>
        <taxon>Arachnida</taxon>
        <taxon>Acari</taxon>
        <taxon>Parasitiformes</taxon>
        <taxon>Ixodida</taxon>
        <taxon>Ixodoidea</taxon>
        <taxon>Ixodidae</taxon>
        <taxon>Amblyomminae</taxon>
        <taxon>Amblyomma</taxon>
    </lineage>
</organism>
<dbReference type="PROSITE" id="PS51257">
    <property type="entry name" value="PROKAR_LIPOPROTEIN"/>
    <property type="match status" value="1"/>
</dbReference>
<name>A0A023G426_AMBTT</name>
<dbReference type="EMBL" id="GBBM01007785">
    <property type="protein sequence ID" value="JAC27633.1"/>
    <property type="molecule type" value="mRNA"/>
</dbReference>
<keyword evidence="1" id="KW-0732">Signal</keyword>
<feature type="chain" id="PRO_5001521645" evidence="1">
    <location>
        <begin position="28"/>
        <end position="104"/>
    </location>
</feature>
<proteinExistence type="evidence at transcript level"/>
<protein>
    <submittedName>
        <fullName evidence="2">Putative secreted protein</fullName>
    </submittedName>
</protein>
<evidence type="ECO:0000313" key="2">
    <source>
        <dbReference type="EMBL" id="JAC27633.1"/>
    </source>
</evidence>
<reference evidence="2" key="1">
    <citation type="submission" date="2014-03" db="EMBL/GenBank/DDBJ databases">
        <title>The sialotranscriptome of Amblyomma triste, Amblyomma parvum and Amblyomma cajennense ticks, uncovered by 454-based RNA-seq.</title>
        <authorList>
            <person name="Garcia G.R."/>
            <person name="Gardinassi L.G."/>
            <person name="Ribeiro J.M."/>
            <person name="Anatriello E."/>
            <person name="Ferreira B.R."/>
            <person name="Moreira H.N."/>
            <person name="Mafra C."/>
            <person name="Olegario M.M."/>
            <person name="Szabo P.J."/>
            <person name="Miranda-Santos I.K."/>
            <person name="Maruyama S.R."/>
        </authorList>
    </citation>
    <scope>NUCLEOTIDE SEQUENCE</scope>
    <source>
        <strain evidence="2">Mato Grasso do Sul</strain>
        <tissue evidence="2">Salivary glands</tissue>
    </source>
</reference>
<evidence type="ECO:0000256" key="1">
    <source>
        <dbReference type="SAM" id="SignalP"/>
    </source>
</evidence>
<sequence length="104" mass="10984">MYTPRRKKSARRLSASVLLCIISFCFATLCGCGTRLGGTAGSGVGEVKSQMGCREGHHGREIPYFLGMKKSGVVKDEETVCCAASLCLSLGARGSGSNPECYVK</sequence>
<dbReference type="AlphaFoldDB" id="A0A023G426"/>
<feature type="signal peptide" evidence="1">
    <location>
        <begin position="1"/>
        <end position="27"/>
    </location>
</feature>
<accession>A0A023G426</accession>